<dbReference type="SMART" id="SM00700">
    <property type="entry name" value="JHBP"/>
    <property type="match status" value="2"/>
</dbReference>
<accession>A0ABD1CDG7</accession>
<dbReference type="Pfam" id="PF06585">
    <property type="entry name" value="JHBP"/>
    <property type="match status" value="3"/>
</dbReference>
<keyword evidence="2" id="KW-0090">Biological rhythms</keyword>
<name>A0ABD1CDG7_CULPP</name>
<sequence length="590" mass="64920">MKIFVVGLVVVLCCGSGYARLAPVLTACSSSDPDFEKCVKAVVERIRPAIAAGNYGEGQPKAPPLEPISIDQMAIDRGAGFRCKLSDVKIAGAGDFTMRRVKLNKGEKMFNVSVRIPTMLVKGQYELDMQILVLKISGRGDFRLDLNNTLCNMQLKYIFKDDSTVQFQPIAVKLKFDQARFQLQNLFNGDPTLGRVGNEAINQDPHVLLGEVKPAFEESLGKYFTDIANAAVAGASEQEILPPDPQYEKCVRGVIESIRPNIISGNFGEGHPKAPPLEPFSIPKLNIDHGASFRVKLTNSVIRGLGGFVLGRVRFSTEDRVINITLKEPTISLKGQYDLNMKVAIMDVYGKGDLAVNLNNTIVNLQLTYDIGKDQTVQVRAIVVKLRFDKVRVQLKNLFDGDKALGKMANDVVNKNPAMLLDELSPLAEVPSPPPKGRVNVEMKLLLAVSFLVILGFPYGRSFVAPVLSVCSRNDPNLEQCIINVVERIKPNVAAGDYGDGRAAPKMDPVFFKRLDITNGPGLQLNLTDVTITGNSKFEVKRIRYNLDQRQFNITAVIPTLTIDGQYDLSMNILLMRAVGKGDFHLTLSE</sequence>
<dbReference type="EMBL" id="JBEHCU010013390">
    <property type="protein sequence ID" value="KAL1374403.1"/>
    <property type="molecule type" value="Genomic_DNA"/>
</dbReference>
<gene>
    <name evidence="5" type="ORF">pipiens_018107</name>
</gene>
<evidence type="ECO:0000313" key="6">
    <source>
        <dbReference type="Proteomes" id="UP001562425"/>
    </source>
</evidence>
<dbReference type="InterPro" id="IPR010562">
    <property type="entry name" value="Haemolymph_juvenile_hormone-bd"/>
</dbReference>
<evidence type="ECO:0000256" key="2">
    <source>
        <dbReference type="ARBA" id="ARBA00023108"/>
    </source>
</evidence>
<reference evidence="5 6" key="1">
    <citation type="submission" date="2024-05" db="EMBL/GenBank/DDBJ databases">
        <title>Culex pipiens pipiens assembly and annotation.</title>
        <authorList>
            <person name="Alout H."/>
            <person name="Durand T."/>
        </authorList>
    </citation>
    <scope>NUCLEOTIDE SEQUENCE [LARGE SCALE GENOMIC DNA]</scope>
    <source>
        <strain evidence="5">HA-2024</strain>
        <tissue evidence="5">Whole body</tissue>
    </source>
</reference>
<comment type="caution">
    <text evidence="5">The sequence shown here is derived from an EMBL/GenBank/DDBJ whole genome shotgun (WGS) entry which is preliminary data.</text>
</comment>
<evidence type="ECO:0000256" key="3">
    <source>
        <dbReference type="ARBA" id="ARBA00060902"/>
    </source>
</evidence>
<organism evidence="5 6">
    <name type="scientific">Culex pipiens pipiens</name>
    <name type="common">Northern house mosquito</name>
    <dbReference type="NCBI Taxonomy" id="38569"/>
    <lineage>
        <taxon>Eukaryota</taxon>
        <taxon>Metazoa</taxon>
        <taxon>Ecdysozoa</taxon>
        <taxon>Arthropoda</taxon>
        <taxon>Hexapoda</taxon>
        <taxon>Insecta</taxon>
        <taxon>Pterygota</taxon>
        <taxon>Neoptera</taxon>
        <taxon>Endopterygota</taxon>
        <taxon>Diptera</taxon>
        <taxon>Nematocera</taxon>
        <taxon>Culicoidea</taxon>
        <taxon>Culicidae</taxon>
        <taxon>Culicinae</taxon>
        <taxon>Culicini</taxon>
        <taxon>Culex</taxon>
        <taxon>Culex</taxon>
    </lineage>
</organism>
<dbReference type="InterPro" id="IPR038606">
    <property type="entry name" value="To_sf"/>
</dbReference>
<evidence type="ECO:0000256" key="4">
    <source>
        <dbReference type="SAM" id="SignalP"/>
    </source>
</evidence>
<dbReference type="PANTHER" id="PTHR11008:SF39">
    <property type="entry name" value="CIRCADIAN CLOCK-CONTROLLED PROTEIN-LIKE PROTEIN"/>
    <property type="match status" value="1"/>
</dbReference>
<dbReference type="PANTHER" id="PTHR11008">
    <property type="entry name" value="PROTEIN TAKEOUT-LIKE PROTEIN"/>
    <property type="match status" value="1"/>
</dbReference>
<dbReference type="Gene3D" id="3.15.10.30">
    <property type="entry name" value="Haemolymph juvenile hormone binding protein"/>
    <property type="match status" value="3"/>
</dbReference>
<feature type="chain" id="PRO_5044806884" evidence="4">
    <location>
        <begin position="20"/>
        <end position="590"/>
    </location>
</feature>
<keyword evidence="1 4" id="KW-0732">Signal</keyword>
<dbReference type="Proteomes" id="UP001562425">
    <property type="component" value="Unassembled WGS sequence"/>
</dbReference>
<evidence type="ECO:0000256" key="1">
    <source>
        <dbReference type="ARBA" id="ARBA00022729"/>
    </source>
</evidence>
<comment type="similarity">
    <text evidence="3">Belongs to the TO family.</text>
</comment>
<dbReference type="FunFam" id="3.15.10.30:FF:000001">
    <property type="entry name" value="Takeout-like protein 1"/>
    <property type="match status" value="1"/>
</dbReference>
<feature type="signal peptide" evidence="4">
    <location>
        <begin position="1"/>
        <end position="19"/>
    </location>
</feature>
<dbReference type="GO" id="GO:0007623">
    <property type="term" value="P:circadian rhythm"/>
    <property type="evidence" value="ECO:0007669"/>
    <property type="project" value="UniProtKB-ARBA"/>
</dbReference>
<keyword evidence="6" id="KW-1185">Reference proteome</keyword>
<evidence type="ECO:0000313" key="5">
    <source>
        <dbReference type="EMBL" id="KAL1374403.1"/>
    </source>
</evidence>
<dbReference type="AlphaFoldDB" id="A0ABD1CDG7"/>
<protein>
    <submittedName>
        <fullName evidence="5">Uncharacterized protein</fullName>
    </submittedName>
</protein>
<proteinExistence type="inferred from homology"/>